<dbReference type="InterPro" id="IPR003563">
    <property type="entry name" value="8ODP"/>
</dbReference>
<dbReference type="GO" id="GO:0046872">
    <property type="term" value="F:metal ion binding"/>
    <property type="evidence" value="ECO:0007669"/>
    <property type="project" value="UniProtKB-KW"/>
</dbReference>
<dbReference type="Gene3D" id="3.90.79.10">
    <property type="entry name" value="Nucleoside Triphosphate Pyrophosphohydrolase"/>
    <property type="match status" value="1"/>
</dbReference>
<name>A0A8K0D350_IGNLU</name>
<evidence type="ECO:0000256" key="17">
    <source>
        <dbReference type="ARBA" id="ARBA00030682"/>
    </source>
</evidence>
<organism evidence="25 26">
    <name type="scientific">Ignelater luminosus</name>
    <name type="common">Cucubano</name>
    <name type="synonym">Pyrophorus luminosus</name>
    <dbReference type="NCBI Taxonomy" id="2038154"/>
    <lineage>
        <taxon>Eukaryota</taxon>
        <taxon>Metazoa</taxon>
        <taxon>Ecdysozoa</taxon>
        <taxon>Arthropoda</taxon>
        <taxon>Hexapoda</taxon>
        <taxon>Insecta</taxon>
        <taxon>Pterygota</taxon>
        <taxon>Neoptera</taxon>
        <taxon>Endopterygota</taxon>
        <taxon>Coleoptera</taxon>
        <taxon>Polyphaga</taxon>
        <taxon>Elateriformia</taxon>
        <taxon>Elateroidea</taxon>
        <taxon>Elateridae</taxon>
        <taxon>Agrypninae</taxon>
        <taxon>Pyrophorini</taxon>
        <taxon>Ignelater</taxon>
    </lineage>
</organism>
<reference evidence="25" key="1">
    <citation type="submission" date="2019-08" db="EMBL/GenBank/DDBJ databases">
        <title>The genome of the North American firefly Photinus pyralis.</title>
        <authorList>
            <consortium name="Photinus pyralis genome working group"/>
            <person name="Fallon T.R."/>
            <person name="Sander Lower S.E."/>
            <person name="Weng J.-K."/>
        </authorList>
    </citation>
    <scope>NUCLEOTIDE SEQUENCE</scope>
    <source>
        <strain evidence="25">TRF0915ILg1</strain>
        <tissue evidence="25">Whole body</tissue>
    </source>
</reference>
<comment type="catalytic activity">
    <reaction evidence="10">
        <text>2-oxo-dATP + H2O = 2-oxo-dAMP + diphosphate + H(+)</text>
        <dbReference type="Rhea" id="RHEA:31583"/>
        <dbReference type="ChEBI" id="CHEBI:15377"/>
        <dbReference type="ChEBI" id="CHEBI:15378"/>
        <dbReference type="ChEBI" id="CHEBI:33019"/>
        <dbReference type="ChEBI" id="CHEBI:63212"/>
        <dbReference type="ChEBI" id="CHEBI:77897"/>
        <dbReference type="EC" id="3.6.1.56"/>
    </reaction>
    <physiologicalReaction direction="left-to-right" evidence="10">
        <dbReference type="Rhea" id="RHEA:31584"/>
    </physiologicalReaction>
</comment>
<keyword evidence="6" id="KW-0378">Hydrolase</keyword>
<dbReference type="PANTHER" id="PTHR43758:SF2">
    <property type="entry name" value="OXIDIZED PURINE NUCLEOSIDE TRIPHOSPHATE HYDROLASE"/>
    <property type="match status" value="1"/>
</dbReference>
<evidence type="ECO:0000256" key="11">
    <source>
        <dbReference type="ARBA" id="ARBA00024486"/>
    </source>
</evidence>
<evidence type="ECO:0000256" key="15">
    <source>
        <dbReference type="ARBA" id="ARBA00029673"/>
    </source>
</evidence>
<sequence>MKIDINLQENQENISASSTKMASRKIFTLVFIKDNNKILLGHKSRGFGVNLWNGFGGKVEPKESILEGAKRELKEESNLDVVDLKHLGVVMYEVENKPENHIVHIFTANKFYGNIKCSEEMNPIVWYNYKDIPYQKMWPDTKFWYPIMLNDKYFSAVIKYNSDGKITEKDIKEYDNAQNFLKHISREMF</sequence>
<dbReference type="InterPro" id="IPR020084">
    <property type="entry name" value="NUDIX_hydrolase_CS"/>
</dbReference>
<comment type="catalytic activity">
    <reaction evidence="12">
        <text>2-oxo-ATP + H2O = 2-oxo-AMP + diphosphate + H(+)</text>
        <dbReference type="Rhea" id="RHEA:67392"/>
        <dbReference type="ChEBI" id="CHEBI:15377"/>
        <dbReference type="ChEBI" id="CHEBI:15378"/>
        <dbReference type="ChEBI" id="CHEBI:33019"/>
        <dbReference type="ChEBI" id="CHEBI:71395"/>
        <dbReference type="ChEBI" id="CHEBI:172878"/>
    </reaction>
    <physiologicalReaction direction="left-to-right" evidence="12">
        <dbReference type="Rhea" id="RHEA:67393"/>
    </physiologicalReaction>
</comment>
<proteinExistence type="inferred from homology"/>
<evidence type="ECO:0000256" key="10">
    <source>
        <dbReference type="ARBA" id="ARBA00024459"/>
    </source>
</evidence>
<protein>
    <recommendedName>
        <fullName evidence="14">Oxidized purine nucleoside triphosphate hydrolase</fullName>
        <ecNumber evidence="13">3.6.1.56</ecNumber>
    </recommendedName>
    <alternativeName>
        <fullName evidence="18">2-hydroxy-dATP diphosphatase</fullName>
    </alternativeName>
    <alternativeName>
        <fullName evidence="17">7,8-dihydro-8-oxoguanine triphosphatase</fullName>
    </alternativeName>
    <alternativeName>
        <fullName evidence="16">8-oxo-dGTPase</fullName>
    </alternativeName>
    <alternativeName>
        <fullName evidence="19">Methylated purine nucleoside triphosphate hydrolase</fullName>
    </alternativeName>
    <alternativeName>
        <fullName evidence="15">Nucleoside diphosphate-linked moiety X motif 1</fullName>
    </alternativeName>
</protein>
<comment type="subcellular location">
    <subcellularLocation>
        <location evidence="2">Nucleus</location>
    </subcellularLocation>
</comment>
<evidence type="ECO:0000256" key="13">
    <source>
        <dbReference type="ARBA" id="ARBA00026103"/>
    </source>
</evidence>
<evidence type="ECO:0000256" key="3">
    <source>
        <dbReference type="ARBA" id="ARBA00005582"/>
    </source>
</evidence>
<dbReference type="EMBL" id="VTPC01005736">
    <property type="protein sequence ID" value="KAF2895653.1"/>
    <property type="molecule type" value="Genomic_DNA"/>
</dbReference>
<dbReference type="PANTHER" id="PTHR43758">
    <property type="entry name" value="7,8-DIHYDRO-8-OXOGUANINE TRIPHOSPHATASE"/>
    <property type="match status" value="1"/>
</dbReference>
<keyword evidence="5" id="KW-0479">Metal-binding</keyword>
<dbReference type="InterPro" id="IPR015797">
    <property type="entry name" value="NUDIX_hydrolase-like_dom_sf"/>
</dbReference>
<comment type="caution">
    <text evidence="25">The sequence shown here is derived from an EMBL/GenBank/DDBJ whole genome shotgun (WGS) entry which is preliminary data.</text>
</comment>
<dbReference type="GO" id="GO:0008413">
    <property type="term" value="F:8-oxo-7,8-dihydroguanosine triphosphate pyrophosphatase activity"/>
    <property type="evidence" value="ECO:0007669"/>
    <property type="project" value="InterPro"/>
</dbReference>
<feature type="non-terminal residue" evidence="25">
    <location>
        <position position="189"/>
    </location>
</feature>
<comment type="similarity">
    <text evidence="3">Belongs to the Nudix hydrolase family.</text>
</comment>
<evidence type="ECO:0000256" key="9">
    <source>
        <dbReference type="ARBA" id="ARBA00024448"/>
    </source>
</evidence>
<evidence type="ECO:0000256" key="14">
    <source>
        <dbReference type="ARBA" id="ARBA00026218"/>
    </source>
</evidence>
<dbReference type="GO" id="GO:0005634">
    <property type="term" value="C:nucleus"/>
    <property type="evidence" value="ECO:0007669"/>
    <property type="project" value="UniProtKB-SubCell"/>
</dbReference>
<dbReference type="PROSITE" id="PS51462">
    <property type="entry name" value="NUDIX"/>
    <property type="match status" value="1"/>
</dbReference>
<evidence type="ECO:0000313" key="26">
    <source>
        <dbReference type="Proteomes" id="UP000801492"/>
    </source>
</evidence>
<evidence type="ECO:0000313" key="25">
    <source>
        <dbReference type="EMBL" id="KAF2895653.1"/>
    </source>
</evidence>
<feature type="domain" description="Nudix hydrolase" evidence="24">
    <location>
        <begin position="21"/>
        <end position="153"/>
    </location>
</feature>
<dbReference type="SUPFAM" id="SSF55811">
    <property type="entry name" value="Nudix"/>
    <property type="match status" value="1"/>
</dbReference>
<comment type="catalytic activity">
    <reaction evidence="9">
        <text>8-oxo-dATP + H2O = 8-oxo-dAMP + diphosphate + H(+)</text>
        <dbReference type="Rhea" id="RHEA:65396"/>
        <dbReference type="ChEBI" id="CHEBI:15377"/>
        <dbReference type="ChEBI" id="CHEBI:15378"/>
        <dbReference type="ChEBI" id="CHEBI:33019"/>
        <dbReference type="ChEBI" id="CHEBI:71361"/>
        <dbReference type="ChEBI" id="CHEBI:172871"/>
    </reaction>
    <physiologicalReaction direction="left-to-right" evidence="9">
        <dbReference type="Rhea" id="RHEA:65397"/>
    </physiologicalReaction>
</comment>
<dbReference type="PRINTS" id="PR01403">
    <property type="entry name" value="8OXTPHPHTASE"/>
</dbReference>
<comment type="cofactor">
    <cofactor evidence="1">
        <name>Mg(2+)</name>
        <dbReference type="ChEBI" id="CHEBI:18420"/>
    </cofactor>
</comment>
<evidence type="ECO:0000256" key="22">
    <source>
        <dbReference type="ARBA" id="ARBA00049032"/>
    </source>
</evidence>
<evidence type="ECO:0000256" key="21">
    <source>
        <dbReference type="ARBA" id="ARBA00048894"/>
    </source>
</evidence>
<dbReference type="Pfam" id="PF00293">
    <property type="entry name" value="NUDIX"/>
    <property type="match status" value="1"/>
</dbReference>
<evidence type="ECO:0000256" key="19">
    <source>
        <dbReference type="ARBA" id="ARBA00032071"/>
    </source>
</evidence>
<evidence type="ECO:0000256" key="6">
    <source>
        <dbReference type="ARBA" id="ARBA00022801"/>
    </source>
</evidence>
<dbReference type="OrthoDB" id="408303at2759"/>
<evidence type="ECO:0000256" key="2">
    <source>
        <dbReference type="ARBA" id="ARBA00004123"/>
    </source>
</evidence>
<evidence type="ECO:0000256" key="7">
    <source>
        <dbReference type="ARBA" id="ARBA00022842"/>
    </source>
</evidence>
<evidence type="ECO:0000256" key="20">
    <source>
        <dbReference type="ARBA" id="ARBA00048002"/>
    </source>
</evidence>
<comment type="catalytic activity">
    <reaction evidence="22">
        <text>N(6)-methyl-dATP + H2O = N(6)-methyl-dAMP + diphosphate + H(+)</text>
        <dbReference type="Rhea" id="RHEA:67604"/>
        <dbReference type="ChEBI" id="CHEBI:15377"/>
        <dbReference type="ChEBI" id="CHEBI:15378"/>
        <dbReference type="ChEBI" id="CHEBI:33019"/>
        <dbReference type="ChEBI" id="CHEBI:169976"/>
        <dbReference type="ChEBI" id="CHEBI:172872"/>
    </reaction>
    <physiologicalReaction direction="left-to-right" evidence="22">
        <dbReference type="Rhea" id="RHEA:67605"/>
    </physiologicalReaction>
</comment>
<evidence type="ECO:0000256" key="12">
    <source>
        <dbReference type="ARBA" id="ARBA00024596"/>
    </source>
</evidence>
<comment type="catalytic activity">
    <reaction evidence="11">
        <text>8-oxo-dGTP + H2O = 8-oxo-dGMP + diphosphate + H(+)</text>
        <dbReference type="Rhea" id="RHEA:31575"/>
        <dbReference type="ChEBI" id="CHEBI:15377"/>
        <dbReference type="ChEBI" id="CHEBI:15378"/>
        <dbReference type="ChEBI" id="CHEBI:33019"/>
        <dbReference type="ChEBI" id="CHEBI:63224"/>
        <dbReference type="ChEBI" id="CHEBI:77896"/>
    </reaction>
    <physiologicalReaction direction="left-to-right" evidence="11">
        <dbReference type="Rhea" id="RHEA:31576"/>
    </physiologicalReaction>
</comment>
<gene>
    <name evidence="25" type="ORF">ILUMI_10512</name>
</gene>
<evidence type="ECO:0000256" key="8">
    <source>
        <dbReference type="ARBA" id="ARBA00023242"/>
    </source>
</evidence>
<dbReference type="GO" id="GO:0005737">
    <property type="term" value="C:cytoplasm"/>
    <property type="evidence" value="ECO:0007669"/>
    <property type="project" value="TreeGrafter"/>
</dbReference>
<evidence type="ECO:0000256" key="23">
    <source>
        <dbReference type="ARBA" id="ARBA00053094"/>
    </source>
</evidence>
<keyword evidence="26" id="KW-1185">Reference proteome</keyword>
<dbReference type="Proteomes" id="UP000801492">
    <property type="component" value="Unassembled WGS sequence"/>
</dbReference>
<dbReference type="AlphaFoldDB" id="A0A8K0D350"/>
<evidence type="ECO:0000256" key="18">
    <source>
        <dbReference type="ARBA" id="ARBA00031927"/>
    </source>
</evidence>
<keyword evidence="7" id="KW-0460">Magnesium</keyword>
<dbReference type="CDD" id="cd03427">
    <property type="entry name" value="NUDIX_MTH1_Nudt1"/>
    <property type="match status" value="1"/>
</dbReference>
<comment type="catalytic activity">
    <reaction evidence="21">
        <text>O(6)-methyl-dGTP + H2O = O(6)-methyl-dGMP + diphosphate + H(+)</text>
        <dbReference type="Rhea" id="RHEA:67600"/>
        <dbReference type="ChEBI" id="CHEBI:15377"/>
        <dbReference type="ChEBI" id="CHEBI:15378"/>
        <dbReference type="ChEBI" id="CHEBI:33019"/>
        <dbReference type="ChEBI" id="CHEBI:169974"/>
        <dbReference type="ChEBI" id="CHEBI:169975"/>
    </reaction>
    <physiologicalReaction direction="left-to-right" evidence="21">
        <dbReference type="Rhea" id="RHEA:67601"/>
    </physiologicalReaction>
</comment>
<comment type="subunit">
    <text evidence="4">Monomer.</text>
</comment>
<keyword evidence="8" id="KW-0539">Nucleus</keyword>
<dbReference type="GO" id="GO:0008828">
    <property type="term" value="F:dATP diphosphatase activity"/>
    <property type="evidence" value="ECO:0007669"/>
    <property type="project" value="UniProtKB-EC"/>
</dbReference>
<evidence type="ECO:0000256" key="4">
    <source>
        <dbReference type="ARBA" id="ARBA00011245"/>
    </source>
</evidence>
<dbReference type="GO" id="GO:0042262">
    <property type="term" value="P:DNA protection"/>
    <property type="evidence" value="ECO:0007669"/>
    <property type="project" value="InterPro"/>
</dbReference>
<dbReference type="PROSITE" id="PS00893">
    <property type="entry name" value="NUDIX_BOX"/>
    <property type="match status" value="1"/>
</dbReference>
<evidence type="ECO:0000259" key="24">
    <source>
        <dbReference type="PROSITE" id="PS51462"/>
    </source>
</evidence>
<evidence type="ECO:0000256" key="1">
    <source>
        <dbReference type="ARBA" id="ARBA00001946"/>
    </source>
</evidence>
<dbReference type="InterPro" id="IPR000086">
    <property type="entry name" value="NUDIX_hydrolase_dom"/>
</dbReference>
<evidence type="ECO:0000256" key="5">
    <source>
        <dbReference type="ARBA" id="ARBA00022723"/>
    </source>
</evidence>
<dbReference type="EC" id="3.6.1.56" evidence="13"/>
<accession>A0A8K0D350</accession>
<comment type="catalytic activity">
    <reaction evidence="20">
        <text>N(6)-methyl-ATP + H2O = N(6)-methyl-AMP + diphosphate + H(+)</text>
        <dbReference type="Rhea" id="RHEA:67608"/>
        <dbReference type="ChEBI" id="CHEBI:15377"/>
        <dbReference type="ChEBI" id="CHEBI:15378"/>
        <dbReference type="ChEBI" id="CHEBI:33019"/>
        <dbReference type="ChEBI" id="CHEBI:144842"/>
        <dbReference type="ChEBI" id="CHEBI:172873"/>
    </reaction>
    <physiologicalReaction direction="left-to-right" evidence="20">
        <dbReference type="Rhea" id="RHEA:67609"/>
    </physiologicalReaction>
</comment>
<comment type="function">
    <text evidence="23">Oxidized purine nucleoside triphosphate hydrolase which is a prominent sanitizer of the oxidized nucleotide pool. Catalyzes the hydrolysis of 2-oxo-dATP (2-hydroxy-dATP) into 2-oxo-dAMP. Also has a significant hydrolase activity toward 2-oxo-ATP, 8-oxo-dGTP and 8-oxo-dATP. Through the hydrolysis of oxidized purine nucleoside triphosphates, prevents their incorporation into DNA and the subsequent transversions A:T to C:G and G:C to T:A. Also catalyzes the hydrolysis of methylated purine nucleoside triphosphate preventing their integration into DNA. Through this antimutagenic activity protects cells from oxidative stress.</text>
</comment>
<evidence type="ECO:0000256" key="16">
    <source>
        <dbReference type="ARBA" id="ARBA00030634"/>
    </source>
</evidence>